<dbReference type="PANTHER" id="PTHR30024:SF47">
    <property type="entry name" value="TAURINE-BINDING PERIPLASMIC PROTEIN"/>
    <property type="match status" value="1"/>
</dbReference>
<proteinExistence type="inferred from homology"/>
<dbReference type="PANTHER" id="PTHR30024">
    <property type="entry name" value="ALIPHATIC SULFONATES-BINDING PROTEIN-RELATED"/>
    <property type="match status" value="1"/>
</dbReference>
<feature type="signal peptide" evidence="4">
    <location>
        <begin position="1"/>
        <end position="24"/>
    </location>
</feature>
<dbReference type="SUPFAM" id="SSF53850">
    <property type="entry name" value="Periplasmic binding protein-like II"/>
    <property type="match status" value="1"/>
</dbReference>
<organism evidence="6 7">
    <name type="scientific">Streptosporangium saharense</name>
    <dbReference type="NCBI Taxonomy" id="1706840"/>
    <lineage>
        <taxon>Bacteria</taxon>
        <taxon>Bacillati</taxon>
        <taxon>Actinomycetota</taxon>
        <taxon>Actinomycetes</taxon>
        <taxon>Streptosporangiales</taxon>
        <taxon>Streptosporangiaceae</taxon>
        <taxon>Streptosporangium</taxon>
    </lineage>
</organism>
<evidence type="ECO:0000313" key="6">
    <source>
        <dbReference type="EMBL" id="MBB4914673.1"/>
    </source>
</evidence>
<keyword evidence="7" id="KW-1185">Reference proteome</keyword>
<comment type="similarity">
    <text evidence="2">Belongs to the bacterial solute-binding protein SsuA/TauA family.</text>
</comment>
<dbReference type="GO" id="GO:0042597">
    <property type="term" value="C:periplasmic space"/>
    <property type="evidence" value="ECO:0007669"/>
    <property type="project" value="UniProtKB-SubCell"/>
</dbReference>
<comment type="caution">
    <text evidence="6">The sequence shown here is derived from an EMBL/GenBank/DDBJ whole genome shotgun (WGS) entry which is preliminary data.</text>
</comment>
<evidence type="ECO:0000256" key="1">
    <source>
        <dbReference type="ARBA" id="ARBA00004418"/>
    </source>
</evidence>
<dbReference type="GO" id="GO:0042918">
    <property type="term" value="P:alkanesulfonate transmembrane transport"/>
    <property type="evidence" value="ECO:0007669"/>
    <property type="project" value="TreeGrafter"/>
</dbReference>
<dbReference type="AlphaFoldDB" id="A0A7W7QJI0"/>
<dbReference type="SMART" id="SM00062">
    <property type="entry name" value="PBPb"/>
    <property type="match status" value="1"/>
</dbReference>
<dbReference type="EMBL" id="JACHJP010000001">
    <property type="protein sequence ID" value="MBB4914673.1"/>
    <property type="molecule type" value="Genomic_DNA"/>
</dbReference>
<dbReference type="Proteomes" id="UP000552644">
    <property type="component" value="Unassembled WGS sequence"/>
</dbReference>
<accession>A0A7W7QJI0</accession>
<sequence length="326" mass="34560">MRFRPLTRACLVIAALSVLVTACSSEKTTSNSANGLEKTDITIGMLPLPEVAPVQIAISRGFFKAEGLNVNYKLIEGGAAALPTLLSGGFDVLHSNYVSAFTAASQNLADLKVIAEATVATPGSFVLLTAPNSHVTKVEDLKGKKIGVNTKKNVATLSTSVTLKVHGLDVTRDKIDFIEVPFPNMWQALKSGQVDAAFLPEPFVSAAAADGGVKLADTMAGPTDSFPIAGYFVTSEFASKSPKTLAAFQRALLKAQTIAANDRKAVAEAIPQYTKINAQTAQIMQLPGFPITTNAVRLQRVSDLMLEYGYLTKPFDVNSLLLGGQK</sequence>
<evidence type="ECO:0000256" key="4">
    <source>
        <dbReference type="SAM" id="SignalP"/>
    </source>
</evidence>
<feature type="chain" id="PRO_5031345925" evidence="4">
    <location>
        <begin position="25"/>
        <end position="326"/>
    </location>
</feature>
<evidence type="ECO:0000256" key="3">
    <source>
        <dbReference type="ARBA" id="ARBA00022729"/>
    </source>
</evidence>
<evidence type="ECO:0000259" key="5">
    <source>
        <dbReference type="SMART" id="SM00062"/>
    </source>
</evidence>
<evidence type="ECO:0000256" key="2">
    <source>
        <dbReference type="ARBA" id="ARBA00010742"/>
    </source>
</evidence>
<dbReference type="InterPro" id="IPR001638">
    <property type="entry name" value="Solute-binding_3/MltF_N"/>
</dbReference>
<dbReference type="RefSeq" id="WP_184713293.1">
    <property type="nucleotide sequence ID" value="NZ_JACHJP010000001.1"/>
</dbReference>
<feature type="domain" description="Solute-binding protein family 3/N-terminal" evidence="5">
    <location>
        <begin position="40"/>
        <end position="262"/>
    </location>
</feature>
<name>A0A7W7QJI0_9ACTN</name>
<reference evidence="6 7" key="1">
    <citation type="submission" date="2020-08" db="EMBL/GenBank/DDBJ databases">
        <title>Genomic Encyclopedia of Type Strains, Phase III (KMG-III): the genomes of soil and plant-associated and newly described type strains.</title>
        <authorList>
            <person name="Whitman W."/>
        </authorList>
    </citation>
    <scope>NUCLEOTIDE SEQUENCE [LARGE SCALE GENOMIC DNA]</scope>
    <source>
        <strain evidence="6 7">CECT 8840</strain>
    </source>
</reference>
<comment type="subcellular location">
    <subcellularLocation>
        <location evidence="1">Periplasm</location>
    </subcellularLocation>
</comment>
<dbReference type="PROSITE" id="PS51257">
    <property type="entry name" value="PROKAR_LIPOPROTEIN"/>
    <property type="match status" value="1"/>
</dbReference>
<dbReference type="Gene3D" id="3.40.190.10">
    <property type="entry name" value="Periplasmic binding protein-like II"/>
    <property type="match status" value="2"/>
</dbReference>
<evidence type="ECO:0000313" key="7">
    <source>
        <dbReference type="Proteomes" id="UP000552644"/>
    </source>
</evidence>
<dbReference type="Pfam" id="PF13379">
    <property type="entry name" value="NMT1_2"/>
    <property type="match status" value="1"/>
</dbReference>
<protein>
    <submittedName>
        <fullName evidence="6">NitT/TauT family transport system substrate-binding protein</fullName>
    </submittedName>
</protein>
<keyword evidence="3 4" id="KW-0732">Signal</keyword>
<gene>
    <name evidence="6" type="ORF">FHS44_001745</name>
</gene>